<evidence type="ECO:0000313" key="4">
    <source>
        <dbReference type="Proteomes" id="UP001148786"/>
    </source>
</evidence>
<name>A0A9W8KAL2_9AGAR</name>
<feature type="compositionally biased region" description="Basic and acidic residues" evidence="2">
    <location>
        <begin position="134"/>
        <end position="164"/>
    </location>
</feature>
<feature type="compositionally biased region" description="Polar residues" evidence="2">
    <location>
        <begin position="166"/>
        <end position="183"/>
    </location>
</feature>
<dbReference type="Proteomes" id="UP001148786">
    <property type="component" value="Unassembled WGS sequence"/>
</dbReference>
<feature type="compositionally biased region" description="Polar residues" evidence="2">
    <location>
        <begin position="208"/>
        <end position="238"/>
    </location>
</feature>
<feature type="coiled-coil region" evidence="1">
    <location>
        <begin position="358"/>
        <end position="406"/>
    </location>
</feature>
<feature type="region of interest" description="Disordered" evidence="2">
    <location>
        <begin position="208"/>
        <end position="308"/>
    </location>
</feature>
<evidence type="ECO:0000313" key="3">
    <source>
        <dbReference type="EMBL" id="KAJ3511986.1"/>
    </source>
</evidence>
<proteinExistence type="predicted"/>
<comment type="caution">
    <text evidence="3">The sequence shown here is derived from an EMBL/GenBank/DDBJ whole genome shotgun (WGS) entry which is preliminary data.</text>
</comment>
<keyword evidence="1" id="KW-0175">Coiled coil</keyword>
<dbReference type="OrthoDB" id="3147752at2759"/>
<accession>A0A9W8KAL2</accession>
<sequence>MSPSHDSSDNSKQYSASQDSTRGQSQLEDGAARPARAAAAQHKDTVPQASRGGGSEQEHHTQRNEDKRHDMKTGSRGSHDNPGKEDRDKKRDASGHIPAPVVSPWAPSSTTVTQTTKTYDQSKRESTQCNRLSSRYESRRSEPLSDEDFVHIERDSARPDERPRATSVTARGTGVHSTSSQTPRNHRSSDSNSAMSVSYANAVMSHTPQAISPGSQHMQCKTLAPGSTVTQEAPTSVSPRRRSIDREITAEEFQQNIPRDTSQKPPRPRSDPGESNLKEGPGSTHHSQQEHQQDADDAPRGASAPSGNIFTAGIRSIFSGSMGPIVEAEMNRMKEKLSLAHKEIDKYRFNLDAHQYELQRSQGEVRTYARKCHELQHERQKLVETNRSLSHELQAVNRRLEETKALSDTRGKELIGAQAFLTKADSLSISDVVQKVEGLNEEIFQVAASLGECITRKKYDLTEVQWGECFQQVASLIGQPLAVIVVEESRKPEEEPANALLVQVVLQVFLACFCVVKIRAWTPDDDAINSLLKQTYKHIRDSEEQAVSGRWRALTRKNLFTNSESWTPDLTDKISTVFQLCGWNATQAGREAFENQLIPIFKGVHDARSALGELFTSADLEAATIRAGVPFKKEYMEEAYGDGDDRKDGPQVVVATTGIGNPRIELEGGFGASATTNFKEE</sequence>
<feature type="region of interest" description="Disordered" evidence="2">
    <location>
        <begin position="1"/>
        <end position="196"/>
    </location>
</feature>
<evidence type="ECO:0000256" key="1">
    <source>
        <dbReference type="SAM" id="Coils"/>
    </source>
</evidence>
<feature type="compositionally biased region" description="Polar residues" evidence="2">
    <location>
        <begin position="252"/>
        <end position="264"/>
    </location>
</feature>
<protein>
    <submittedName>
        <fullName evidence="3">Uncharacterized protein</fullName>
    </submittedName>
</protein>
<evidence type="ECO:0000256" key="2">
    <source>
        <dbReference type="SAM" id="MobiDB-lite"/>
    </source>
</evidence>
<keyword evidence="4" id="KW-1185">Reference proteome</keyword>
<feature type="compositionally biased region" description="Low complexity" evidence="2">
    <location>
        <begin position="98"/>
        <end position="118"/>
    </location>
</feature>
<dbReference type="AlphaFoldDB" id="A0A9W8KAL2"/>
<gene>
    <name evidence="3" type="ORF">NLJ89_g3784</name>
</gene>
<feature type="compositionally biased region" description="Basic and acidic residues" evidence="2">
    <location>
        <begin position="56"/>
        <end position="94"/>
    </location>
</feature>
<feature type="compositionally biased region" description="Basic and acidic residues" evidence="2">
    <location>
        <begin position="287"/>
        <end position="299"/>
    </location>
</feature>
<feature type="compositionally biased region" description="Polar residues" evidence="2">
    <location>
        <begin position="1"/>
        <end position="27"/>
    </location>
</feature>
<organism evidence="3 4">
    <name type="scientific">Agrocybe chaxingu</name>
    <dbReference type="NCBI Taxonomy" id="84603"/>
    <lineage>
        <taxon>Eukaryota</taxon>
        <taxon>Fungi</taxon>
        <taxon>Dikarya</taxon>
        <taxon>Basidiomycota</taxon>
        <taxon>Agaricomycotina</taxon>
        <taxon>Agaricomycetes</taxon>
        <taxon>Agaricomycetidae</taxon>
        <taxon>Agaricales</taxon>
        <taxon>Agaricineae</taxon>
        <taxon>Strophariaceae</taxon>
        <taxon>Agrocybe</taxon>
    </lineage>
</organism>
<dbReference type="EMBL" id="JANKHO010000290">
    <property type="protein sequence ID" value="KAJ3511986.1"/>
    <property type="molecule type" value="Genomic_DNA"/>
</dbReference>
<reference evidence="3" key="1">
    <citation type="submission" date="2022-07" db="EMBL/GenBank/DDBJ databases">
        <title>Genome Sequence of Agrocybe chaxingu.</title>
        <authorList>
            <person name="Buettner E."/>
        </authorList>
    </citation>
    <scope>NUCLEOTIDE SEQUENCE</scope>
    <source>
        <strain evidence="3">MP-N11</strain>
    </source>
</reference>